<sequence length="237" mass="26087">MVDTVLELENVTKSFGAITAVDNVSFEVEKGEIKGLIGPNGAGKTTLFNLVTGVFPPDNGDIYLRGEKINDLDTEDRIRKGIGRSYQITRNFADLTVRENLRVIPYDETEKDQEKRIDELIELTGLGPVETEFPTSLSFGQKKLLEMARVLMVGADVVLLDEPIAGVNPTLTNKLLEVINELNERGVTFMVIEHNFGVISEICDNIIALRSGSVKARGTPQEISENNELIEAYFGGG</sequence>
<dbReference type="SMART" id="SM00382">
    <property type="entry name" value="AAA"/>
    <property type="match status" value="1"/>
</dbReference>
<evidence type="ECO:0000313" key="6">
    <source>
        <dbReference type="Proteomes" id="UP000070341"/>
    </source>
</evidence>
<evidence type="ECO:0000256" key="3">
    <source>
        <dbReference type="ARBA" id="ARBA00022840"/>
    </source>
</evidence>
<gene>
    <name evidence="5" type="ORF">AKJ40_02050</name>
</gene>
<keyword evidence="1" id="KW-0813">Transport</keyword>
<comment type="caution">
    <text evidence="5">The sequence shown here is derived from an EMBL/GenBank/DDBJ whole genome shotgun (WGS) entry which is preliminary data.</text>
</comment>
<dbReference type="SUPFAM" id="SSF52540">
    <property type="entry name" value="P-loop containing nucleoside triphosphate hydrolases"/>
    <property type="match status" value="1"/>
</dbReference>
<name>A0A133V0P4_9EURY</name>
<organism evidence="5 6">
    <name type="scientific">candidate division MSBL1 archaeon SCGC-AAA259M10</name>
    <dbReference type="NCBI Taxonomy" id="1698270"/>
    <lineage>
        <taxon>Archaea</taxon>
        <taxon>Methanobacteriati</taxon>
        <taxon>Methanobacteriota</taxon>
        <taxon>candidate division MSBL1</taxon>
    </lineage>
</organism>
<dbReference type="PROSITE" id="PS50893">
    <property type="entry name" value="ABC_TRANSPORTER_2"/>
    <property type="match status" value="1"/>
</dbReference>
<dbReference type="GO" id="GO:0016887">
    <property type="term" value="F:ATP hydrolysis activity"/>
    <property type="evidence" value="ECO:0007669"/>
    <property type="project" value="InterPro"/>
</dbReference>
<keyword evidence="2" id="KW-0547">Nucleotide-binding</keyword>
<dbReference type="CDD" id="cd03219">
    <property type="entry name" value="ABC_Mj1267_LivG_branched"/>
    <property type="match status" value="1"/>
</dbReference>
<dbReference type="InterPro" id="IPR003439">
    <property type="entry name" value="ABC_transporter-like_ATP-bd"/>
</dbReference>
<dbReference type="PANTHER" id="PTHR45772">
    <property type="entry name" value="CONSERVED COMPONENT OF ABC TRANSPORTER FOR NATURAL AMINO ACIDS-RELATED"/>
    <property type="match status" value="1"/>
</dbReference>
<dbReference type="GO" id="GO:0005524">
    <property type="term" value="F:ATP binding"/>
    <property type="evidence" value="ECO:0007669"/>
    <property type="project" value="UniProtKB-KW"/>
</dbReference>
<dbReference type="Proteomes" id="UP000070341">
    <property type="component" value="Unassembled WGS sequence"/>
</dbReference>
<evidence type="ECO:0000256" key="1">
    <source>
        <dbReference type="ARBA" id="ARBA00022448"/>
    </source>
</evidence>
<keyword evidence="6" id="KW-1185">Reference proteome</keyword>
<dbReference type="AlphaFoldDB" id="A0A133V0P4"/>
<proteinExistence type="predicted"/>
<dbReference type="EMBL" id="LHXU01000023">
    <property type="protein sequence ID" value="KXB00004.1"/>
    <property type="molecule type" value="Genomic_DNA"/>
</dbReference>
<dbReference type="InterPro" id="IPR017871">
    <property type="entry name" value="ABC_transporter-like_CS"/>
</dbReference>
<reference evidence="5 6" key="1">
    <citation type="journal article" date="2016" name="Sci. Rep.">
        <title>Metabolic traits of an uncultured archaeal lineage -MSBL1- from brine pools of the Red Sea.</title>
        <authorList>
            <person name="Mwirichia R."/>
            <person name="Alam I."/>
            <person name="Rashid M."/>
            <person name="Vinu M."/>
            <person name="Ba-Alawi W."/>
            <person name="Anthony Kamau A."/>
            <person name="Kamanda Ngugi D."/>
            <person name="Goker M."/>
            <person name="Klenk H.P."/>
            <person name="Bajic V."/>
            <person name="Stingl U."/>
        </authorList>
    </citation>
    <scope>NUCLEOTIDE SEQUENCE [LARGE SCALE GENOMIC DNA]</scope>
    <source>
        <strain evidence="5">SCGC-AAA259M10</strain>
    </source>
</reference>
<accession>A0A133V0P4</accession>
<protein>
    <recommendedName>
        <fullName evidence="4">ABC transporter domain-containing protein</fullName>
    </recommendedName>
</protein>
<dbReference type="Pfam" id="PF00005">
    <property type="entry name" value="ABC_tran"/>
    <property type="match status" value="1"/>
</dbReference>
<dbReference type="PROSITE" id="PS00211">
    <property type="entry name" value="ABC_TRANSPORTER_1"/>
    <property type="match status" value="1"/>
</dbReference>
<dbReference type="PANTHER" id="PTHR45772:SF9">
    <property type="entry name" value="CONSERVED COMPONENT OF ABC TRANSPORTER FOR NATURAL AMINO ACIDS"/>
    <property type="match status" value="1"/>
</dbReference>
<dbReference type="InterPro" id="IPR003593">
    <property type="entry name" value="AAA+_ATPase"/>
</dbReference>
<evidence type="ECO:0000256" key="2">
    <source>
        <dbReference type="ARBA" id="ARBA00022741"/>
    </source>
</evidence>
<keyword evidence="3" id="KW-0067">ATP-binding</keyword>
<dbReference type="InterPro" id="IPR051120">
    <property type="entry name" value="ABC_AA/LPS_Transport"/>
</dbReference>
<evidence type="ECO:0000313" key="5">
    <source>
        <dbReference type="EMBL" id="KXB00004.1"/>
    </source>
</evidence>
<dbReference type="Gene3D" id="3.40.50.300">
    <property type="entry name" value="P-loop containing nucleotide triphosphate hydrolases"/>
    <property type="match status" value="1"/>
</dbReference>
<dbReference type="InterPro" id="IPR027417">
    <property type="entry name" value="P-loop_NTPase"/>
</dbReference>
<feature type="domain" description="ABC transporter" evidence="4">
    <location>
        <begin position="6"/>
        <end position="236"/>
    </location>
</feature>
<dbReference type="GO" id="GO:0005886">
    <property type="term" value="C:plasma membrane"/>
    <property type="evidence" value="ECO:0007669"/>
    <property type="project" value="TreeGrafter"/>
</dbReference>
<evidence type="ECO:0000259" key="4">
    <source>
        <dbReference type="PROSITE" id="PS50893"/>
    </source>
</evidence>